<dbReference type="HOGENOM" id="CLU_000445_90_1_4"/>
<dbReference type="SUPFAM" id="SSF46894">
    <property type="entry name" value="C-terminal effector domain of the bipartite response regulators"/>
    <property type="match status" value="1"/>
</dbReference>
<accession>A0A0C6P841</accession>
<feature type="modified residue" description="4-aspartylphosphate" evidence="5">
    <location>
        <position position="54"/>
    </location>
</feature>
<proteinExistence type="predicted"/>
<evidence type="ECO:0000256" key="3">
    <source>
        <dbReference type="ARBA" id="ARBA00023125"/>
    </source>
</evidence>
<dbReference type="Pfam" id="PF00196">
    <property type="entry name" value="GerE"/>
    <property type="match status" value="1"/>
</dbReference>
<evidence type="ECO:0000256" key="1">
    <source>
        <dbReference type="ARBA" id="ARBA00022553"/>
    </source>
</evidence>
<dbReference type="CDD" id="cd06170">
    <property type="entry name" value="LuxR_C_like"/>
    <property type="match status" value="1"/>
</dbReference>
<dbReference type="Proteomes" id="UP000007564">
    <property type="component" value="Chromosome"/>
</dbReference>
<dbReference type="PRINTS" id="PR00038">
    <property type="entry name" value="HTHLUXR"/>
</dbReference>
<dbReference type="GO" id="GO:0006355">
    <property type="term" value="P:regulation of DNA-templated transcription"/>
    <property type="evidence" value="ECO:0007669"/>
    <property type="project" value="InterPro"/>
</dbReference>
<dbReference type="GO" id="GO:0000160">
    <property type="term" value="P:phosphorelay signal transduction system"/>
    <property type="evidence" value="ECO:0007669"/>
    <property type="project" value="InterPro"/>
</dbReference>
<dbReference type="Pfam" id="PF00072">
    <property type="entry name" value="Response_reg"/>
    <property type="match status" value="1"/>
</dbReference>
<keyword evidence="4" id="KW-0804">Transcription</keyword>
<feature type="domain" description="Response regulatory" evidence="7">
    <location>
        <begin position="3"/>
        <end position="119"/>
    </location>
</feature>
<dbReference type="InterPro" id="IPR000792">
    <property type="entry name" value="Tscrpt_reg_LuxR_C"/>
</dbReference>
<dbReference type="InterPro" id="IPR011006">
    <property type="entry name" value="CheY-like_superfamily"/>
</dbReference>
<dbReference type="PANTHER" id="PTHR43214">
    <property type="entry name" value="TWO-COMPONENT RESPONSE REGULATOR"/>
    <property type="match status" value="1"/>
</dbReference>
<name>A0A0C6P841_BORBO</name>
<protein>
    <submittedName>
        <fullName evidence="8">Two-component system response regulator</fullName>
    </submittedName>
</protein>
<keyword evidence="2" id="KW-0805">Transcription regulation</keyword>
<dbReference type="PROSITE" id="PS50110">
    <property type="entry name" value="RESPONSE_REGULATORY"/>
    <property type="match status" value="1"/>
</dbReference>
<gene>
    <name evidence="8" type="ORF">BN112_2330</name>
</gene>
<dbReference type="InterPro" id="IPR039420">
    <property type="entry name" value="WalR-like"/>
</dbReference>
<evidence type="ECO:0000256" key="5">
    <source>
        <dbReference type="PROSITE-ProRule" id="PRU00169"/>
    </source>
</evidence>
<dbReference type="SMART" id="SM00448">
    <property type="entry name" value="REC"/>
    <property type="match status" value="1"/>
</dbReference>
<dbReference type="PANTHER" id="PTHR43214:SF41">
    <property type="entry name" value="NITRATE_NITRITE RESPONSE REGULATOR PROTEIN NARP"/>
    <property type="match status" value="1"/>
</dbReference>
<dbReference type="InterPro" id="IPR016032">
    <property type="entry name" value="Sig_transdc_resp-reg_C-effctor"/>
</dbReference>
<dbReference type="Gene3D" id="3.40.50.2300">
    <property type="match status" value="1"/>
</dbReference>
<keyword evidence="3" id="KW-0238">DNA-binding</keyword>
<keyword evidence="1 5" id="KW-0597">Phosphoprotein</keyword>
<dbReference type="InterPro" id="IPR001789">
    <property type="entry name" value="Sig_transdc_resp-reg_receiver"/>
</dbReference>
<evidence type="ECO:0000313" key="8">
    <source>
        <dbReference type="EMBL" id="CCJ54247.1"/>
    </source>
</evidence>
<dbReference type="EMBL" id="HE965806">
    <property type="protein sequence ID" value="CCJ54247.1"/>
    <property type="molecule type" value="Genomic_DNA"/>
</dbReference>
<dbReference type="RefSeq" id="WP_015064417.1">
    <property type="nucleotide sequence ID" value="NC_019382.1"/>
</dbReference>
<dbReference type="OrthoDB" id="9816469at2"/>
<dbReference type="PROSITE" id="PS50043">
    <property type="entry name" value="HTH_LUXR_2"/>
    <property type="match status" value="1"/>
</dbReference>
<evidence type="ECO:0000259" key="6">
    <source>
        <dbReference type="PROSITE" id="PS50043"/>
    </source>
</evidence>
<evidence type="ECO:0000256" key="2">
    <source>
        <dbReference type="ARBA" id="ARBA00023015"/>
    </source>
</evidence>
<dbReference type="CDD" id="cd17535">
    <property type="entry name" value="REC_NarL-like"/>
    <property type="match status" value="1"/>
</dbReference>
<reference evidence="8 9" key="1">
    <citation type="journal article" date="2012" name="BMC Genomics">
        <title>Comparative genomics of the classical Bordetella subspecies: the evolution and exchange of virulence-associated diversity amongst closely related pathogens.</title>
        <authorList>
            <person name="Park J."/>
            <person name="Zhang Y."/>
            <person name="Buboltz A.M."/>
            <person name="Zhang X."/>
            <person name="Schuster S.C."/>
            <person name="Ahuja U."/>
            <person name="Liu M."/>
            <person name="Miller J.F."/>
            <person name="Sebaihia M."/>
            <person name="Bentley S.D."/>
            <person name="Parkhill J."/>
            <person name="Harvill E.T."/>
        </authorList>
    </citation>
    <scope>NUCLEOTIDE SEQUENCE [LARGE SCALE GENOMIC DNA]</scope>
    <source>
        <strain evidence="8 9">253</strain>
    </source>
</reference>
<dbReference type="InterPro" id="IPR058245">
    <property type="entry name" value="NreC/VraR/RcsB-like_REC"/>
</dbReference>
<evidence type="ECO:0000256" key="4">
    <source>
        <dbReference type="ARBA" id="ARBA00023163"/>
    </source>
</evidence>
<sequence length="208" mass="23282">MIRVLIVDDHTIFRDGLKRLLAEEDDISVTGETADASDALRLLRAHSYDVVLLDVNLRGHSGLDVLPSIRAEWPRLPVIVLSMYPAEQYALRAFEVGASGYVAKDMDYKALTLAIRQAASGGRYFPAEISDKVVSAVARGEDLHDRLSPREHQIMMLMVQGTRLTDIATQLIVSVKTISTYRQRILQKLKVGSNAELVQYAIRHRLID</sequence>
<dbReference type="SUPFAM" id="SSF52172">
    <property type="entry name" value="CheY-like"/>
    <property type="match status" value="1"/>
</dbReference>
<feature type="domain" description="HTH luxR-type" evidence="6">
    <location>
        <begin position="140"/>
        <end position="205"/>
    </location>
</feature>
<evidence type="ECO:0000259" key="7">
    <source>
        <dbReference type="PROSITE" id="PS50110"/>
    </source>
</evidence>
<dbReference type="GO" id="GO:0003677">
    <property type="term" value="F:DNA binding"/>
    <property type="evidence" value="ECO:0007669"/>
    <property type="project" value="UniProtKB-KW"/>
</dbReference>
<dbReference type="AlphaFoldDB" id="A0A0C6P841"/>
<evidence type="ECO:0000313" key="9">
    <source>
        <dbReference type="Proteomes" id="UP000007564"/>
    </source>
</evidence>
<dbReference type="KEGG" id="bbh:BN112_2330"/>
<dbReference type="SMART" id="SM00421">
    <property type="entry name" value="HTH_LUXR"/>
    <property type="match status" value="1"/>
</dbReference>
<organism evidence="8 9">
    <name type="scientific">Bordetella bronchiseptica 253</name>
    <dbReference type="NCBI Taxonomy" id="568707"/>
    <lineage>
        <taxon>Bacteria</taxon>
        <taxon>Pseudomonadati</taxon>
        <taxon>Pseudomonadota</taxon>
        <taxon>Betaproteobacteria</taxon>
        <taxon>Burkholderiales</taxon>
        <taxon>Alcaligenaceae</taxon>
        <taxon>Bordetella</taxon>
    </lineage>
</organism>